<organism evidence="2">
    <name type="scientific">Synechococcus sp. SB0676_bin_10</name>
    <dbReference type="NCBI Taxonomy" id="2604869"/>
    <lineage>
        <taxon>Bacteria</taxon>
        <taxon>Bacillati</taxon>
        <taxon>Cyanobacteriota</taxon>
        <taxon>Cyanophyceae</taxon>
        <taxon>Synechococcales</taxon>
        <taxon>Synechococcaceae</taxon>
        <taxon>Synechococcus</taxon>
    </lineage>
</organism>
<name>A0A6B1F4U3_9SYNE</name>
<proteinExistence type="predicted"/>
<dbReference type="AlphaFoldDB" id="A0A6B1F4U3"/>
<accession>A0A6B1F4U3</accession>
<evidence type="ECO:0000256" key="1">
    <source>
        <dbReference type="SAM" id="Phobius"/>
    </source>
</evidence>
<evidence type="ECO:0000313" key="2">
    <source>
        <dbReference type="EMBL" id="MYG38340.1"/>
    </source>
</evidence>
<comment type="caution">
    <text evidence="2">The sequence shown here is derived from an EMBL/GenBank/DDBJ whole genome shotgun (WGS) entry which is preliminary data.</text>
</comment>
<gene>
    <name evidence="2" type="ORF">F4162_04985</name>
</gene>
<keyword evidence="1" id="KW-1133">Transmembrane helix</keyword>
<sequence>MTSGLFFKLQFTLSVWGLAWVPSLLIHHWGHSAALTPPPGPVLVVVVLGPGVGAAVAILNQWLAARQNQAFRMK</sequence>
<reference evidence="2" key="1">
    <citation type="submission" date="2019-09" db="EMBL/GenBank/DDBJ databases">
        <title>Characterisation of the sponge microbiome using genome-centric metagenomics.</title>
        <authorList>
            <person name="Engelberts J.P."/>
            <person name="Robbins S.J."/>
            <person name="De Goeij J.M."/>
            <person name="Aranda M."/>
            <person name="Bell S.C."/>
            <person name="Webster N.S."/>
        </authorList>
    </citation>
    <scope>NUCLEOTIDE SEQUENCE</scope>
    <source>
        <strain evidence="2">SB0676_bin_10</strain>
    </source>
</reference>
<keyword evidence="1" id="KW-0812">Transmembrane</keyword>
<dbReference type="EMBL" id="VYDO01000162">
    <property type="protein sequence ID" value="MYG38340.1"/>
    <property type="molecule type" value="Genomic_DNA"/>
</dbReference>
<protein>
    <submittedName>
        <fullName evidence="2">Uncharacterized protein</fullName>
    </submittedName>
</protein>
<feature type="transmembrane region" description="Helical" evidence="1">
    <location>
        <begin position="12"/>
        <end position="30"/>
    </location>
</feature>
<feature type="transmembrane region" description="Helical" evidence="1">
    <location>
        <begin position="42"/>
        <end position="64"/>
    </location>
</feature>
<keyword evidence="1" id="KW-0472">Membrane</keyword>